<feature type="binding site" evidence="8">
    <location>
        <position position="109"/>
    </location>
    <ligand>
        <name>Zn(2+)</name>
        <dbReference type="ChEBI" id="CHEBI:29105"/>
    </ligand>
</feature>
<dbReference type="GO" id="GO:0009298">
    <property type="term" value="P:GDP-mannose biosynthetic process"/>
    <property type="evidence" value="ECO:0007669"/>
    <property type="project" value="InterPro"/>
</dbReference>
<organism evidence="10 11">
    <name type="scientific">Streptomyces arboris</name>
    <dbReference type="NCBI Taxonomy" id="2600619"/>
    <lineage>
        <taxon>Bacteria</taxon>
        <taxon>Bacillati</taxon>
        <taxon>Actinomycetota</taxon>
        <taxon>Actinomycetes</taxon>
        <taxon>Kitasatosporales</taxon>
        <taxon>Streptomycetaceae</taxon>
        <taxon>Streptomyces</taxon>
    </lineage>
</organism>
<dbReference type="Gene3D" id="1.10.441.10">
    <property type="entry name" value="Phosphomannose Isomerase, domain 2"/>
    <property type="match status" value="1"/>
</dbReference>
<reference evidence="10 11" key="1">
    <citation type="submission" date="2019-09" db="EMBL/GenBank/DDBJ databases">
        <authorList>
            <person name="Liu P."/>
        </authorList>
    </citation>
    <scope>NUCLEOTIDE SEQUENCE [LARGE SCALE GENOMIC DNA]</scope>
    <source>
        <strain evidence="10 11">TRM68085</strain>
    </source>
</reference>
<accession>A0A5N5ENA6</accession>
<comment type="catalytic activity">
    <reaction evidence="1">
        <text>D-mannose 6-phosphate = D-fructose 6-phosphate</text>
        <dbReference type="Rhea" id="RHEA:12356"/>
        <dbReference type="ChEBI" id="CHEBI:58735"/>
        <dbReference type="ChEBI" id="CHEBI:61527"/>
        <dbReference type="EC" id="5.3.1.8"/>
    </reaction>
</comment>
<dbReference type="InterPro" id="IPR046457">
    <property type="entry name" value="PMI_typeI_cat"/>
</dbReference>
<dbReference type="PRINTS" id="PR00714">
    <property type="entry name" value="MAN6PISMRASE"/>
</dbReference>
<dbReference type="Gene3D" id="2.60.120.10">
    <property type="entry name" value="Jelly Rolls"/>
    <property type="match status" value="2"/>
</dbReference>
<dbReference type="PIRSF" id="PIRSF001480">
    <property type="entry name" value="Mannose-6-phosphate_isomerase"/>
    <property type="match status" value="1"/>
</dbReference>
<dbReference type="Pfam" id="PF20511">
    <property type="entry name" value="PMI_typeI_cat"/>
    <property type="match status" value="1"/>
</dbReference>
<dbReference type="SUPFAM" id="SSF51182">
    <property type="entry name" value="RmlC-like cupins"/>
    <property type="match status" value="1"/>
</dbReference>
<evidence type="ECO:0000256" key="8">
    <source>
        <dbReference type="PIRSR" id="PIRSR001480-2"/>
    </source>
</evidence>
<evidence type="ECO:0000313" key="11">
    <source>
        <dbReference type="Proteomes" id="UP000326907"/>
    </source>
</evidence>
<dbReference type="EC" id="5.3.1.8" evidence="3"/>
<comment type="cofactor">
    <cofactor evidence="8">
        <name>Zn(2+)</name>
        <dbReference type="ChEBI" id="CHEBI:29105"/>
    </cofactor>
    <text evidence="8">Binds 1 zinc ion per subunit.</text>
</comment>
<sequence length="408" mass="43044">MPPPLSPEDPVTAPSLLSPALRNYPWGSRTAIPALLRQRPDGEPQAELWFGAHRAAPSLLPDRPGSPDLAAAITADPAQELGEASLAAHGPELPFLLKLLAAERALSVQVHPTRKQAQDGHDREEAAGVPLDAPHRTFKDRNHKPELLCALEPFEALCGLREPARTAELLDALAVPELRRWSIVLRSRPAREALSRTLRAALCAPEQLVHTVSAALPRLTASPGPWSIAGTAYATVAEDFPGDPGILAALLLNHVRLDAGEALYLGAGVPHAYLRGTGVEIMANSDNVLRCGLTDKHVDIAQLADIVDCVPMGPAIMRPTPTGLAGESQFCSPTEEFVLSRLETGTETVSVTDPGPQVLLCLVGQVRLTPGPPLCRGAAAFVPAGSPCEVTGAGAVLYRARVPLCAAP</sequence>
<evidence type="ECO:0000313" key="10">
    <source>
        <dbReference type="EMBL" id="KAB2590172.1"/>
    </source>
</evidence>
<comment type="similarity">
    <text evidence="2">Belongs to the mannose-6-phosphate isomerase type 1 family.</text>
</comment>
<keyword evidence="11" id="KW-1185">Reference proteome</keyword>
<keyword evidence="5 8" id="KW-0862">Zinc</keyword>
<dbReference type="InterPro" id="IPR011051">
    <property type="entry name" value="RmlC_Cupin_sf"/>
</dbReference>
<evidence type="ECO:0000256" key="2">
    <source>
        <dbReference type="ARBA" id="ARBA00010772"/>
    </source>
</evidence>
<comment type="caution">
    <text evidence="10">The sequence shown here is derived from an EMBL/GenBank/DDBJ whole genome shotgun (WGS) entry which is preliminary data.</text>
</comment>
<feature type="domain" description="Phosphomannose isomerase type I catalytic" evidence="9">
    <location>
        <begin position="17"/>
        <end position="161"/>
    </location>
</feature>
<evidence type="ECO:0000256" key="5">
    <source>
        <dbReference type="ARBA" id="ARBA00022833"/>
    </source>
</evidence>
<evidence type="ECO:0000256" key="3">
    <source>
        <dbReference type="ARBA" id="ARBA00011956"/>
    </source>
</evidence>
<dbReference type="InterPro" id="IPR016305">
    <property type="entry name" value="Mannose-6-P_Isomerase"/>
</dbReference>
<feature type="binding site" evidence="8">
    <location>
        <position position="271"/>
    </location>
    <ligand>
        <name>Zn(2+)</name>
        <dbReference type="ChEBI" id="CHEBI:29105"/>
    </ligand>
</feature>
<keyword evidence="4 8" id="KW-0479">Metal-binding</keyword>
<dbReference type="PANTHER" id="PTHR10309:SF0">
    <property type="entry name" value="MANNOSE-6-PHOSPHATE ISOMERASE"/>
    <property type="match status" value="1"/>
</dbReference>
<name>A0A5N5ENA6_9ACTN</name>
<feature type="binding site" evidence="8">
    <location>
        <position position="111"/>
    </location>
    <ligand>
        <name>Zn(2+)</name>
        <dbReference type="ChEBI" id="CHEBI:29105"/>
    </ligand>
</feature>
<dbReference type="GO" id="GO:0005975">
    <property type="term" value="P:carbohydrate metabolic process"/>
    <property type="evidence" value="ECO:0007669"/>
    <property type="project" value="InterPro"/>
</dbReference>
<dbReference type="GO" id="GO:0004476">
    <property type="term" value="F:mannose-6-phosphate isomerase activity"/>
    <property type="evidence" value="ECO:0007669"/>
    <property type="project" value="UniProtKB-EC"/>
</dbReference>
<dbReference type="AlphaFoldDB" id="A0A5N5ENA6"/>
<gene>
    <name evidence="10" type="primary">manA</name>
    <name evidence="10" type="ORF">F5983_22785</name>
</gene>
<dbReference type="GO" id="GO:0005829">
    <property type="term" value="C:cytosol"/>
    <property type="evidence" value="ECO:0007669"/>
    <property type="project" value="TreeGrafter"/>
</dbReference>
<proteinExistence type="inferred from homology"/>
<dbReference type="NCBIfam" id="TIGR00218">
    <property type="entry name" value="manA"/>
    <property type="match status" value="1"/>
</dbReference>
<evidence type="ECO:0000256" key="6">
    <source>
        <dbReference type="ARBA" id="ARBA00023235"/>
    </source>
</evidence>
<dbReference type="GO" id="GO:0008270">
    <property type="term" value="F:zinc ion binding"/>
    <property type="evidence" value="ECO:0007669"/>
    <property type="project" value="InterPro"/>
</dbReference>
<feature type="binding site" evidence="8">
    <location>
        <position position="146"/>
    </location>
    <ligand>
        <name>Zn(2+)</name>
        <dbReference type="ChEBI" id="CHEBI:29105"/>
    </ligand>
</feature>
<dbReference type="CDD" id="cd07011">
    <property type="entry name" value="cupin_PMI_type_I_N"/>
    <property type="match status" value="1"/>
</dbReference>
<dbReference type="Proteomes" id="UP000326907">
    <property type="component" value="Unassembled WGS sequence"/>
</dbReference>
<evidence type="ECO:0000256" key="1">
    <source>
        <dbReference type="ARBA" id="ARBA00000757"/>
    </source>
</evidence>
<dbReference type="InterPro" id="IPR014710">
    <property type="entry name" value="RmlC-like_jellyroll"/>
</dbReference>
<dbReference type="PANTHER" id="PTHR10309">
    <property type="entry name" value="MANNOSE-6-PHOSPHATE ISOMERASE"/>
    <property type="match status" value="1"/>
</dbReference>
<dbReference type="EMBL" id="VYUA01000022">
    <property type="protein sequence ID" value="KAB2590172.1"/>
    <property type="molecule type" value="Genomic_DNA"/>
</dbReference>
<keyword evidence="6 10" id="KW-0413">Isomerase</keyword>
<protein>
    <recommendedName>
        <fullName evidence="3">mannose-6-phosphate isomerase</fullName>
        <ecNumber evidence="3">5.3.1.8</ecNumber>
    </recommendedName>
</protein>
<evidence type="ECO:0000259" key="9">
    <source>
        <dbReference type="Pfam" id="PF20511"/>
    </source>
</evidence>
<evidence type="ECO:0000256" key="4">
    <source>
        <dbReference type="ARBA" id="ARBA00022723"/>
    </source>
</evidence>
<dbReference type="InterPro" id="IPR001250">
    <property type="entry name" value="Man6P_Isoase-1"/>
</dbReference>
<feature type="active site" evidence="7">
    <location>
        <position position="290"/>
    </location>
</feature>
<evidence type="ECO:0000256" key="7">
    <source>
        <dbReference type="PIRSR" id="PIRSR001480-1"/>
    </source>
</evidence>